<protein>
    <recommendedName>
        <fullName evidence="3">Jacalin-type lectin domain-containing protein</fullName>
    </recommendedName>
</protein>
<proteinExistence type="inferred from homology"/>
<comment type="similarity">
    <text evidence="1">Belongs to the jacalin lectin family.</text>
</comment>
<feature type="domain" description="Jacalin-type lectin" evidence="3">
    <location>
        <begin position="22"/>
        <end position="160"/>
    </location>
</feature>
<dbReference type="InterPro" id="IPR001229">
    <property type="entry name" value="Jacalin-like_lectin_dom"/>
</dbReference>
<dbReference type="InterPro" id="IPR036404">
    <property type="entry name" value="Jacalin-like_lectin_dom_sf"/>
</dbReference>
<dbReference type="GO" id="GO:0030246">
    <property type="term" value="F:carbohydrate binding"/>
    <property type="evidence" value="ECO:0007669"/>
    <property type="project" value="UniProtKB-KW"/>
</dbReference>
<evidence type="ECO:0000313" key="5">
    <source>
        <dbReference type="Proteomes" id="UP001443914"/>
    </source>
</evidence>
<keyword evidence="2" id="KW-0430">Lectin</keyword>
<evidence type="ECO:0000313" key="4">
    <source>
        <dbReference type="EMBL" id="KAK9673846.1"/>
    </source>
</evidence>
<dbReference type="Pfam" id="PF01419">
    <property type="entry name" value="Jacalin"/>
    <property type="match status" value="1"/>
</dbReference>
<keyword evidence="5" id="KW-1185">Reference proteome</keyword>
<reference evidence="4" key="1">
    <citation type="submission" date="2024-03" db="EMBL/GenBank/DDBJ databases">
        <title>WGS assembly of Saponaria officinalis var. Norfolk2.</title>
        <authorList>
            <person name="Jenkins J."/>
            <person name="Shu S."/>
            <person name="Grimwood J."/>
            <person name="Barry K."/>
            <person name="Goodstein D."/>
            <person name="Schmutz J."/>
            <person name="Leebens-Mack J."/>
            <person name="Osbourn A."/>
        </authorList>
    </citation>
    <scope>NUCLEOTIDE SEQUENCE [LARGE SCALE GENOMIC DNA]</scope>
    <source>
        <strain evidence="4">JIC</strain>
    </source>
</reference>
<dbReference type="AlphaFoldDB" id="A0AAW1HCR0"/>
<evidence type="ECO:0000259" key="3">
    <source>
        <dbReference type="SMART" id="SM00915"/>
    </source>
</evidence>
<dbReference type="Proteomes" id="UP001443914">
    <property type="component" value="Unassembled WGS sequence"/>
</dbReference>
<dbReference type="PANTHER" id="PTHR46506">
    <property type="entry name" value="OS05G0143600 PROTEIN"/>
    <property type="match status" value="1"/>
</dbReference>
<dbReference type="Gene3D" id="2.100.10.30">
    <property type="entry name" value="Jacalin-like lectin domain"/>
    <property type="match status" value="1"/>
</dbReference>
<sequence length="178" mass="19586">MAQAMQKAQFIEQYGPYGRQTKPTFNFVLERTERIKTVNLGTGSVIDGIGFEIVDQSGNSKTVWFGGNGQHESVKIHMQAAEYITQISGLEGEFKGDNYQRNVAQIWIHTNVTSAGYGPYGQARDCRDLKSFKSPSTGPVVGFFGASANLLQSIGVSVRKELSGPELILRSFITKDDK</sequence>
<accession>A0AAW1HCR0</accession>
<dbReference type="EMBL" id="JBDFQZ010000012">
    <property type="protein sequence ID" value="KAK9673846.1"/>
    <property type="molecule type" value="Genomic_DNA"/>
</dbReference>
<evidence type="ECO:0000256" key="2">
    <source>
        <dbReference type="ARBA" id="ARBA00022734"/>
    </source>
</evidence>
<comment type="caution">
    <text evidence="4">The sequence shown here is derived from an EMBL/GenBank/DDBJ whole genome shotgun (WGS) entry which is preliminary data.</text>
</comment>
<gene>
    <name evidence="4" type="ORF">RND81_12G193600</name>
</gene>
<name>A0AAW1HCR0_SAPOF</name>
<dbReference type="SUPFAM" id="SSF51101">
    <property type="entry name" value="Mannose-binding lectins"/>
    <property type="match status" value="1"/>
</dbReference>
<evidence type="ECO:0000256" key="1">
    <source>
        <dbReference type="ARBA" id="ARBA00006568"/>
    </source>
</evidence>
<organism evidence="4 5">
    <name type="scientific">Saponaria officinalis</name>
    <name type="common">Common soapwort</name>
    <name type="synonym">Lychnis saponaria</name>
    <dbReference type="NCBI Taxonomy" id="3572"/>
    <lineage>
        <taxon>Eukaryota</taxon>
        <taxon>Viridiplantae</taxon>
        <taxon>Streptophyta</taxon>
        <taxon>Embryophyta</taxon>
        <taxon>Tracheophyta</taxon>
        <taxon>Spermatophyta</taxon>
        <taxon>Magnoliopsida</taxon>
        <taxon>eudicotyledons</taxon>
        <taxon>Gunneridae</taxon>
        <taxon>Pentapetalae</taxon>
        <taxon>Caryophyllales</taxon>
        <taxon>Caryophyllaceae</taxon>
        <taxon>Caryophylleae</taxon>
        <taxon>Saponaria</taxon>
    </lineage>
</organism>
<dbReference type="SMART" id="SM00915">
    <property type="entry name" value="Jacalin"/>
    <property type="match status" value="1"/>
</dbReference>